<keyword evidence="3" id="KW-1185">Reference proteome</keyword>
<name>A0ABT9MMM0_9ACTN</name>
<evidence type="ECO:0008006" key="4">
    <source>
        <dbReference type="Google" id="ProtNLM"/>
    </source>
</evidence>
<dbReference type="EMBL" id="JAUSRA010000001">
    <property type="protein sequence ID" value="MDP9792571.1"/>
    <property type="molecule type" value="Genomic_DNA"/>
</dbReference>
<feature type="region of interest" description="Disordered" evidence="1">
    <location>
        <begin position="180"/>
        <end position="201"/>
    </location>
</feature>
<organism evidence="2 3">
    <name type="scientific">Catenuloplanes nepalensis</name>
    <dbReference type="NCBI Taxonomy" id="587533"/>
    <lineage>
        <taxon>Bacteria</taxon>
        <taxon>Bacillati</taxon>
        <taxon>Actinomycetota</taxon>
        <taxon>Actinomycetes</taxon>
        <taxon>Micromonosporales</taxon>
        <taxon>Micromonosporaceae</taxon>
        <taxon>Catenuloplanes</taxon>
    </lineage>
</organism>
<sequence>MPESLFAFELPADASPEMEAIAELAGAVDALRAGLAGLADEVVQLQEQPAAARPEWTPARVRWRDLDRDGARAVWLWLIDWVDWAVDRYQLTEALGPCWPRHPPLVEELTALCLAWHGAYHTGAGLEAPLRWHEALDRARPRWRDLDTSKCRHGHHTSRCLDTPWPQDWQRQALHAAAADLAARPAPDTSATETGGRELAS</sequence>
<protein>
    <recommendedName>
        <fullName evidence="4">DUF4913 domain-containing protein</fullName>
    </recommendedName>
</protein>
<proteinExistence type="predicted"/>
<evidence type="ECO:0000256" key="1">
    <source>
        <dbReference type="SAM" id="MobiDB-lite"/>
    </source>
</evidence>
<gene>
    <name evidence="2" type="ORF">J2S43_001083</name>
</gene>
<accession>A0ABT9MMM0</accession>
<comment type="caution">
    <text evidence="2">The sequence shown here is derived from an EMBL/GenBank/DDBJ whole genome shotgun (WGS) entry which is preliminary data.</text>
</comment>
<dbReference type="RefSeq" id="WP_306827445.1">
    <property type="nucleotide sequence ID" value="NZ_JAUSRA010000001.1"/>
</dbReference>
<evidence type="ECO:0000313" key="3">
    <source>
        <dbReference type="Proteomes" id="UP001240984"/>
    </source>
</evidence>
<reference evidence="2 3" key="1">
    <citation type="submission" date="2023-07" db="EMBL/GenBank/DDBJ databases">
        <title>Sequencing the genomes of 1000 actinobacteria strains.</title>
        <authorList>
            <person name="Klenk H.-P."/>
        </authorList>
    </citation>
    <scope>NUCLEOTIDE SEQUENCE [LARGE SCALE GENOMIC DNA]</scope>
    <source>
        <strain evidence="2 3">DSM 44710</strain>
    </source>
</reference>
<evidence type="ECO:0000313" key="2">
    <source>
        <dbReference type="EMBL" id="MDP9792571.1"/>
    </source>
</evidence>
<dbReference type="Proteomes" id="UP001240984">
    <property type="component" value="Unassembled WGS sequence"/>
</dbReference>